<accession>Q8XY97</accession>
<dbReference type="HOGENOM" id="CLU_161888_0_0_4"/>
<dbReference type="PATRIC" id="fig|267608.8.peg.1911"/>
<name>Q8XY97_RALN1</name>
<dbReference type="eggNOG" id="ENOG5033I9W">
    <property type="taxonomic scope" value="Bacteria"/>
</dbReference>
<dbReference type="STRING" id="267608.RSc1866"/>
<gene>
    <name evidence="2" type="ordered locus">RSc1866</name>
</gene>
<organism evidence="2 3">
    <name type="scientific">Ralstonia nicotianae (strain ATCC BAA-1114 / GMI1000)</name>
    <name type="common">Ralstonia solanacearum</name>
    <dbReference type="NCBI Taxonomy" id="267608"/>
    <lineage>
        <taxon>Bacteria</taxon>
        <taxon>Pseudomonadati</taxon>
        <taxon>Pseudomonadota</taxon>
        <taxon>Betaproteobacteria</taxon>
        <taxon>Burkholderiales</taxon>
        <taxon>Burkholderiaceae</taxon>
        <taxon>Ralstonia</taxon>
        <taxon>Ralstonia solanacearum species complex</taxon>
    </lineage>
</organism>
<dbReference type="EnsemblBacteria" id="CAD15568">
    <property type="protein sequence ID" value="CAD15568"/>
    <property type="gene ID" value="RSc1866"/>
</dbReference>
<reference evidence="2 3" key="1">
    <citation type="journal article" date="2002" name="Nature">
        <title>Genome sequence of the plant pathogen Ralstonia solanacearum.</title>
        <authorList>
            <person name="Salanoubat M."/>
            <person name="Genin S."/>
            <person name="Artiguenave F."/>
            <person name="Gouzy J."/>
            <person name="Mangenot S."/>
            <person name="Arlat M."/>
            <person name="Billault A."/>
            <person name="Brottier P."/>
            <person name="Camus J.C."/>
            <person name="Cattolico L."/>
            <person name="Chandler M."/>
            <person name="Choisne N."/>
            <person name="Claudel-Renard C."/>
            <person name="Cunnac S."/>
            <person name="Demange N."/>
            <person name="Gaspin C."/>
            <person name="Lavie M."/>
            <person name="Moisan A."/>
            <person name="Robert C."/>
            <person name="Saurin W."/>
            <person name="Schiex T."/>
            <person name="Siguier P."/>
            <person name="Thebault P."/>
            <person name="Whalen M."/>
            <person name="Wincker P."/>
            <person name="Levy M."/>
            <person name="Weissenbach J."/>
            <person name="Boucher C.A."/>
        </authorList>
    </citation>
    <scope>NUCLEOTIDE SEQUENCE [LARGE SCALE GENOMIC DNA]</scope>
    <source>
        <strain evidence="3">ATCC BAA-1114 / GMI1000</strain>
    </source>
</reference>
<keyword evidence="3" id="KW-1185">Reference proteome</keyword>
<evidence type="ECO:0000313" key="3">
    <source>
        <dbReference type="Proteomes" id="UP000001436"/>
    </source>
</evidence>
<evidence type="ECO:0000313" key="2">
    <source>
        <dbReference type="EMBL" id="CAD15568.1"/>
    </source>
</evidence>
<sequence>MPKVHARPEQTQTPHAEDTQDLRYTINTIDAMSQSGFSEIAAIAGLALSRLETPEGYLHLEDIAYALQAIRNKARDIENCINAEAESVGCNYKDAAQRRRFAAHRAAQEARRAPEVSQ</sequence>
<dbReference type="EMBL" id="AL646052">
    <property type="protein sequence ID" value="CAD15568.1"/>
    <property type="molecule type" value="Genomic_DNA"/>
</dbReference>
<protein>
    <submittedName>
        <fullName evidence="2">Uncharacterized protein</fullName>
    </submittedName>
</protein>
<dbReference type="KEGG" id="rso:RSc1866"/>
<evidence type="ECO:0000256" key="1">
    <source>
        <dbReference type="SAM" id="MobiDB-lite"/>
    </source>
</evidence>
<dbReference type="RefSeq" id="WP_011001803.1">
    <property type="nucleotide sequence ID" value="NC_003295.1"/>
</dbReference>
<feature type="region of interest" description="Disordered" evidence="1">
    <location>
        <begin position="1"/>
        <end position="21"/>
    </location>
</feature>
<dbReference type="AlphaFoldDB" id="Q8XY97"/>
<proteinExistence type="predicted"/>
<dbReference type="Proteomes" id="UP000001436">
    <property type="component" value="Chromosome"/>
</dbReference>